<accession>A0A0F9KEE9</accession>
<gene>
    <name evidence="1" type="ORF">LCGC14_1341270</name>
</gene>
<protein>
    <submittedName>
        <fullName evidence="1">Uncharacterized protein</fullName>
    </submittedName>
</protein>
<proteinExistence type="predicted"/>
<name>A0A0F9KEE9_9ZZZZ</name>
<sequence>MVFQGTGTLEQLVPLEEQIVDGEPQIPSRPSSPLIVVAQPEKRMTPLPVTPRPPLPTAEEIAQQQATQLIYGGPVLEINRYEGTDQEFRELIRWDIPVGFSGDLHEISLLSDNDAKTRYRIVIGNQRQNVPEDRQTSTPLAFSWDRGVIPGGTSCWVEVRTTDGTSIIVDGVMTGTVR</sequence>
<evidence type="ECO:0000313" key="1">
    <source>
        <dbReference type="EMBL" id="KKM80298.1"/>
    </source>
</evidence>
<dbReference type="EMBL" id="LAZR01008207">
    <property type="protein sequence ID" value="KKM80298.1"/>
    <property type="molecule type" value="Genomic_DNA"/>
</dbReference>
<organism evidence="1">
    <name type="scientific">marine sediment metagenome</name>
    <dbReference type="NCBI Taxonomy" id="412755"/>
    <lineage>
        <taxon>unclassified sequences</taxon>
        <taxon>metagenomes</taxon>
        <taxon>ecological metagenomes</taxon>
    </lineage>
</organism>
<comment type="caution">
    <text evidence="1">The sequence shown here is derived from an EMBL/GenBank/DDBJ whole genome shotgun (WGS) entry which is preliminary data.</text>
</comment>
<dbReference type="AlphaFoldDB" id="A0A0F9KEE9"/>
<reference evidence="1" key="1">
    <citation type="journal article" date="2015" name="Nature">
        <title>Complex archaea that bridge the gap between prokaryotes and eukaryotes.</title>
        <authorList>
            <person name="Spang A."/>
            <person name="Saw J.H."/>
            <person name="Jorgensen S.L."/>
            <person name="Zaremba-Niedzwiedzka K."/>
            <person name="Martijn J."/>
            <person name="Lind A.E."/>
            <person name="van Eijk R."/>
            <person name="Schleper C."/>
            <person name="Guy L."/>
            <person name="Ettema T.J."/>
        </authorList>
    </citation>
    <scope>NUCLEOTIDE SEQUENCE</scope>
</reference>